<evidence type="ECO:0000256" key="1">
    <source>
        <dbReference type="ARBA" id="ARBA00022737"/>
    </source>
</evidence>
<evidence type="ECO:0000313" key="8">
    <source>
        <dbReference type="EMBL" id="NLZ24130.1"/>
    </source>
</evidence>
<evidence type="ECO:0000256" key="2">
    <source>
        <dbReference type="ARBA" id="ARBA00022741"/>
    </source>
</evidence>
<dbReference type="GO" id="GO:0006508">
    <property type="term" value="P:proteolysis"/>
    <property type="evidence" value="ECO:0007669"/>
    <property type="project" value="UniProtKB-KW"/>
</dbReference>
<dbReference type="Pfam" id="PF00004">
    <property type="entry name" value="AAA"/>
    <property type="match status" value="1"/>
</dbReference>
<keyword evidence="6" id="KW-0175">Coiled coil</keyword>
<dbReference type="SMART" id="SM00382">
    <property type="entry name" value="AAA"/>
    <property type="match status" value="2"/>
</dbReference>
<dbReference type="SUPFAM" id="SSF81923">
    <property type="entry name" value="Double Clp-N motif"/>
    <property type="match status" value="1"/>
</dbReference>
<dbReference type="PROSITE" id="PS51903">
    <property type="entry name" value="CLP_R"/>
    <property type="match status" value="1"/>
</dbReference>
<evidence type="ECO:0000313" key="9">
    <source>
        <dbReference type="Proteomes" id="UP000564033"/>
    </source>
</evidence>
<dbReference type="CDD" id="cd19499">
    <property type="entry name" value="RecA-like_ClpB_Hsp104-like"/>
    <property type="match status" value="1"/>
</dbReference>
<dbReference type="Pfam" id="PF02861">
    <property type="entry name" value="Clp_N"/>
    <property type="match status" value="1"/>
</dbReference>
<dbReference type="InterPro" id="IPR003959">
    <property type="entry name" value="ATPase_AAA_core"/>
</dbReference>
<accession>A0A847VCF0</accession>
<keyword evidence="8" id="KW-0645">Protease</keyword>
<reference evidence="8 9" key="1">
    <citation type="journal article" date="2020" name="Biotechnol. Biofuels">
        <title>New insights from the biogas microbiome by comprehensive genome-resolved metagenomics of nearly 1600 species originating from multiple anaerobic digesters.</title>
        <authorList>
            <person name="Campanaro S."/>
            <person name="Treu L."/>
            <person name="Rodriguez-R L.M."/>
            <person name="Kovalovszki A."/>
            <person name="Ziels R.M."/>
            <person name="Maus I."/>
            <person name="Zhu X."/>
            <person name="Kougias P.G."/>
            <person name="Basile A."/>
            <person name="Luo G."/>
            <person name="Schluter A."/>
            <person name="Konstantinidis K.T."/>
            <person name="Angelidaki I."/>
        </authorList>
    </citation>
    <scope>NUCLEOTIDE SEQUENCE [LARGE SCALE GENOMIC DNA]</scope>
    <source>
        <strain evidence="8">AS19jrsBPTG_9</strain>
    </source>
</reference>
<dbReference type="PRINTS" id="PR00300">
    <property type="entry name" value="CLPPROTEASEA"/>
</dbReference>
<dbReference type="GO" id="GO:0016887">
    <property type="term" value="F:ATP hydrolysis activity"/>
    <property type="evidence" value="ECO:0007669"/>
    <property type="project" value="InterPro"/>
</dbReference>
<dbReference type="GO" id="GO:0005524">
    <property type="term" value="F:ATP binding"/>
    <property type="evidence" value="ECO:0007669"/>
    <property type="project" value="UniProtKB-KW"/>
</dbReference>
<dbReference type="PANTHER" id="PTHR11638:SF175">
    <property type="entry name" value="ATP-DEPENDENT CLP PROTEASE, ATP-BINDING SUBUNIT CLPC"/>
    <property type="match status" value="1"/>
</dbReference>
<proteinExistence type="predicted"/>
<dbReference type="Pfam" id="PF10431">
    <property type="entry name" value="ClpB_D2-small"/>
    <property type="match status" value="1"/>
</dbReference>
<dbReference type="SUPFAM" id="SSF52540">
    <property type="entry name" value="P-loop containing nucleoside triphosphate hydrolases"/>
    <property type="match status" value="2"/>
</dbReference>
<dbReference type="InterPro" id="IPR036628">
    <property type="entry name" value="Clp_N_dom_sf"/>
</dbReference>
<dbReference type="Pfam" id="PF07724">
    <property type="entry name" value="AAA_2"/>
    <property type="match status" value="1"/>
</dbReference>
<dbReference type="Gene3D" id="1.10.8.60">
    <property type="match status" value="2"/>
</dbReference>
<evidence type="ECO:0000259" key="7">
    <source>
        <dbReference type="PROSITE" id="PS51903"/>
    </source>
</evidence>
<dbReference type="InterPro" id="IPR003593">
    <property type="entry name" value="AAA+_ATPase"/>
</dbReference>
<dbReference type="SMART" id="SM01086">
    <property type="entry name" value="ClpB_D2-small"/>
    <property type="match status" value="1"/>
</dbReference>
<evidence type="ECO:0000256" key="3">
    <source>
        <dbReference type="ARBA" id="ARBA00022840"/>
    </source>
</evidence>
<protein>
    <submittedName>
        <fullName evidence="8">ATP-dependent Clp protease ATP-binding subunit</fullName>
    </submittedName>
</protein>
<dbReference type="Gene3D" id="4.10.860.10">
    <property type="entry name" value="UVR domain"/>
    <property type="match status" value="1"/>
</dbReference>
<dbReference type="EMBL" id="JAAZIL010000001">
    <property type="protein sequence ID" value="NLZ24130.1"/>
    <property type="molecule type" value="Genomic_DNA"/>
</dbReference>
<dbReference type="InterPro" id="IPR001270">
    <property type="entry name" value="ClpA/B"/>
</dbReference>
<feature type="domain" description="Clp R" evidence="7">
    <location>
        <begin position="7"/>
        <end position="155"/>
    </location>
</feature>
<evidence type="ECO:0000256" key="6">
    <source>
        <dbReference type="SAM" id="Coils"/>
    </source>
</evidence>
<dbReference type="InterPro" id="IPR027417">
    <property type="entry name" value="P-loop_NTPase"/>
</dbReference>
<dbReference type="InterPro" id="IPR041546">
    <property type="entry name" value="ClpA/ClpB_AAA_lid"/>
</dbReference>
<dbReference type="GO" id="GO:0005737">
    <property type="term" value="C:cytoplasm"/>
    <property type="evidence" value="ECO:0007669"/>
    <property type="project" value="TreeGrafter"/>
</dbReference>
<organism evidence="8 9">
    <name type="scientific">Candidatus Dojkabacteria bacterium</name>
    <dbReference type="NCBI Taxonomy" id="2099670"/>
    <lineage>
        <taxon>Bacteria</taxon>
        <taxon>Candidatus Dojkabacteria</taxon>
    </lineage>
</organism>
<dbReference type="FunFam" id="3.40.50.300:FF:000025">
    <property type="entry name" value="ATP-dependent Clp protease subunit"/>
    <property type="match status" value="1"/>
</dbReference>
<keyword evidence="1 5" id="KW-0677">Repeat</keyword>
<dbReference type="InterPro" id="IPR050130">
    <property type="entry name" value="ClpA_ClpB"/>
</dbReference>
<keyword evidence="4" id="KW-0143">Chaperone</keyword>
<dbReference type="AlphaFoldDB" id="A0A847VCF0"/>
<dbReference type="Gene3D" id="1.10.1780.10">
    <property type="entry name" value="Clp, N-terminal domain"/>
    <property type="match status" value="1"/>
</dbReference>
<feature type="coiled-coil region" evidence="6">
    <location>
        <begin position="448"/>
        <end position="482"/>
    </location>
</feature>
<dbReference type="GO" id="GO:0008233">
    <property type="term" value="F:peptidase activity"/>
    <property type="evidence" value="ECO:0007669"/>
    <property type="project" value="UniProtKB-KW"/>
</dbReference>
<dbReference type="InterPro" id="IPR019489">
    <property type="entry name" value="Clp_ATPase_C"/>
</dbReference>
<dbReference type="InterPro" id="IPR004176">
    <property type="entry name" value="Clp_R_N"/>
</dbReference>
<dbReference type="CDD" id="cd00009">
    <property type="entry name" value="AAA"/>
    <property type="match status" value="1"/>
</dbReference>
<evidence type="ECO:0000256" key="4">
    <source>
        <dbReference type="ARBA" id="ARBA00023186"/>
    </source>
</evidence>
<keyword evidence="2" id="KW-0547">Nucleotide-binding</keyword>
<keyword evidence="8" id="KW-0378">Hydrolase</keyword>
<dbReference type="Gene3D" id="3.40.50.300">
    <property type="entry name" value="P-loop containing nucleotide triphosphate hydrolases"/>
    <property type="match status" value="2"/>
</dbReference>
<dbReference type="PANTHER" id="PTHR11638">
    <property type="entry name" value="ATP-DEPENDENT CLP PROTEASE"/>
    <property type="match status" value="1"/>
</dbReference>
<keyword evidence="3 8" id="KW-0067">ATP-binding</keyword>
<dbReference type="GO" id="GO:0034605">
    <property type="term" value="P:cellular response to heat"/>
    <property type="evidence" value="ECO:0007669"/>
    <property type="project" value="TreeGrafter"/>
</dbReference>
<dbReference type="Proteomes" id="UP000564033">
    <property type="component" value="Unassembled WGS sequence"/>
</dbReference>
<dbReference type="Pfam" id="PF17871">
    <property type="entry name" value="AAA_lid_9"/>
    <property type="match status" value="1"/>
</dbReference>
<sequence length="818" mass="91011">MTKKHIFKRLSVNARVSLRNSSLIAEHLKSRLVQPEHILVGILLNDNSLATRLLKDMDCNIKEVVTKLLGAVDIDITVSVDTPREVKFSAKSRDVLRRAFDWSQKYSHVYVGSEHLLLGILDLEEPFVDDLIGMGIEIKRFQKHLSEHATYPLGVLAKPQVSFTGAEQGKILDVIGYDLVQLAKAGKLDPLVGREDELSAIIKVLSRRRKNNPIVIGDAGVGKTVLIEGLAQKIAQGRVPPSLKDMKIVSLDVASIMAGSRMRGDVEEKVLEIVNEVVESTNTILFIDEIHTILTSSMPGGSSEIASILKPALLRDNFRCIGATTTDDYSAYFESDNALARRFQPIVLKEPTLDESIQILKNLKPILEAHHNINISDVAVELAVTLSDRYISDRYLPDKAIDLLDEASATKRLSVEGEYESLSTLMAKLRGVQKAKKEYILQGRMKMAEKYKKREDALNKKVKSLEKERDESKREKSSEVNAEDIRVVISDWTGIPLNTLGSKEKSALLKLDAKINKLVIGQHEAVESVVSAIKRARVGISDVSRPWASFLFLGPTGVGKTELAKVLAKELFGKEDRLIQIDMSEMMEMHSVSKLIGSPPGYVGYQEGGWLTESVKRNPHSVILFDEIEKAHADVLNILLQILEYGHLTDGRGRKVNFKNTIVIMTSNIGAEEISRDKVLGFGTDSPTTEESDSEKAYGAMKSELMSELRRTLRPELLNRLDDIVIFRALSLVDAKKITKLLLEELNERLASQGVSVSITNTLLSHIVKEGFSEEYGARPIRRVVQDVVESAIADKLLQSEKKGELKLDFVDGEVVFK</sequence>
<comment type="caution">
    <text evidence="8">The sequence shown here is derived from an EMBL/GenBank/DDBJ whole genome shotgun (WGS) entry which is preliminary data.</text>
</comment>
<evidence type="ECO:0000256" key="5">
    <source>
        <dbReference type="PROSITE-ProRule" id="PRU01251"/>
    </source>
</evidence>
<gene>
    <name evidence="8" type="ORF">GX888_00010</name>
</gene>
<name>A0A847VCF0_9BACT</name>